<protein>
    <recommendedName>
        <fullName evidence="2">MAGE domain-containing protein</fullName>
    </recommendedName>
</protein>
<dbReference type="FunCoup" id="A0A671EFM9">
    <property type="interactions" value="65"/>
</dbReference>
<feature type="region of interest" description="Disordered" evidence="1">
    <location>
        <begin position="1"/>
        <end position="47"/>
    </location>
</feature>
<dbReference type="InParanoid" id="A0A671EFM9"/>
<dbReference type="AlphaFoldDB" id="A0A671EFM9"/>
<feature type="compositionally biased region" description="Low complexity" evidence="1">
    <location>
        <begin position="58"/>
        <end position="71"/>
    </location>
</feature>
<evidence type="ECO:0000259" key="2">
    <source>
        <dbReference type="PROSITE" id="PS50838"/>
    </source>
</evidence>
<dbReference type="Gene3D" id="1.10.10.1210">
    <property type="entry name" value="MAGE homology domain, winged helix WH2 motif"/>
    <property type="match status" value="1"/>
</dbReference>
<dbReference type="Proteomes" id="UP000472240">
    <property type="component" value="Chromosome 1"/>
</dbReference>
<dbReference type="GO" id="GO:0005634">
    <property type="term" value="C:nucleus"/>
    <property type="evidence" value="ECO:0007669"/>
    <property type="project" value="TreeGrafter"/>
</dbReference>
<reference evidence="3 4" key="2">
    <citation type="journal article" date="2018" name="Annu Rev Anim Biosci">
        <title>Bat Biology, Genomes, and the Bat1K Project: To Generate Chromosome-Level Genomes for All Living Bat Species.</title>
        <authorList>
            <person name="Teeling E.C."/>
            <person name="Vernes S.C."/>
            <person name="Davalos L.M."/>
            <person name="Ray D.A."/>
            <person name="Gilbert M.T.P."/>
            <person name="Myers E."/>
        </authorList>
    </citation>
    <scope>NUCLEOTIDE SEQUENCE</scope>
</reference>
<accession>A0A671EFM9</accession>
<reference evidence="4" key="3">
    <citation type="submission" date="2018-12" db="EMBL/GenBank/DDBJ databases">
        <title>G10K-VGP greater horseshoe bat female genome, primary haplotype.</title>
        <authorList>
            <person name="Teeling E."/>
            <person name="Myers G."/>
            <person name="Vernes S."/>
            <person name="Pippel M."/>
            <person name="Winkler S."/>
            <person name="Fedrigo O."/>
            <person name="Rhie A."/>
            <person name="Koren S."/>
            <person name="Phillippy A."/>
            <person name="Lewin H."/>
            <person name="Damas J."/>
            <person name="Howe K."/>
            <person name="Mountcastle J."/>
            <person name="Jarvis E.D."/>
        </authorList>
    </citation>
    <scope>NUCLEOTIDE SEQUENCE [LARGE SCALE GENOMIC DNA]</scope>
</reference>
<sequence>MPRGQKNMPHAREKCNQESDDSKSHKTLQAASVEEEDSPCCSSSVLGGNPQIPSATVTSSTSQGSWTASSTTIASSRAFHTRYDKDDESLVEENAHSSNTLSSENSWSEVLTMNVELKEQYLLHKYKTQQPILKEEIIQIVGENQDEFDDIFQKASDLIEAVFAVDLKEVDSSTHVYDLVSKLNLPNNGRVYAGRGLPKMGLLLNILGLIFIKGNRASEEEMWQFLNMLEVYAGRKHRVYGEPRKLINTDLVQLQYLEYRQVPDNDPARYEFLWGPRAHAETSKMQVLEFWAKVNDTVPNALSPWYEEALQDEERTRATEAVRAATAWSFSHVRKMLRSRL</sequence>
<dbReference type="PANTHER" id="PTHR11736">
    <property type="entry name" value="MELANOMA-ASSOCIATED ANTIGEN MAGE ANTIGEN"/>
    <property type="match status" value="1"/>
</dbReference>
<dbReference type="Pfam" id="PF12440">
    <property type="entry name" value="MAGE_N"/>
    <property type="match status" value="1"/>
</dbReference>
<dbReference type="Pfam" id="PF01454">
    <property type="entry name" value="MAGE"/>
    <property type="match status" value="1"/>
</dbReference>
<dbReference type="InterPro" id="IPR041898">
    <property type="entry name" value="MAGE_WH1"/>
</dbReference>
<feature type="region of interest" description="Disordered" evidence="1">
    <location>
        <begin position="52"/>
        <end position="71"/>
    </location>
</feature>
<name>A0A671EFM9_RHIFE</name>
<dbReference type="GO" id="GO:0000122">
    <property type="term" value="P:negative regulation of transcription by RNA polymerase II"/>
    <property type="evidence" value="ECO:0007669"/>
    <property type="project" value="TreeGrafter"/>
</dbReference>
<evidence type="ECO:0000313" key="4">
    <source>
        <dbReference type="Proteomes" id="UP000472240"/>
    </source>
</evidence>
<dbReference type="PROSITE" id="PS50838">
    <property type="entry name" value="MAGE"/>
    <property type="match status" value="1"/>
</dbReference>
<dbReference type="PANTHER" id="PTHR11736:SF35">
    <property type="entry name" value="MELANOMA-ASSOCIATED ANTIGEN B5"/>
    <property type="match status" value="1"/>
</dbReference>
<reference evidence="3" key="4">
    <citation type="submission" date="2025-08" db="UniProtKB">
        <authorList>
            <consortium name="Ensembl"/>
        </authorList>
    </citation>
    <scope>IDENTIFICATION</scope>
</reference>
<gene>
    <name evidence="3" type="primary">LOC117020286</name>
</gene>
<reference evidence="3" key="5">
    <citation type="submission" date="2025-09" db="UniProtKB">
        <authorList>
            <consortium name="Ensembl"/>
        </authorList>
    </citation>
    <scope>IDENTIFICATION</scope>
</reference>
<dbReference type="InterPro" id="IPR002190">
    <property type="entry name" value="MHD_dom"/>
</dbReference>
<dbReference type="Gene3D" id="1.10.10.1200">
    <property type="entry name" value="MAGE homology domain, winged helix WH1 motif"/>
    <property type="match status" value="1"/>
</dbReference>
<evidence type="ECO:0000256" key="1">
    <source>
        <dbReference type="SAM" id="MobiDB-lite"/>
    </source>
</evidence>
<dbReference type="Ensembl" id="ENSRFET00010013233.1">
    <property type="protein sequence ID" value="ENSRFEP00010012099.1"/>
    <property type="gene ID" value="ENSRFEG00010008206.1"/>
</dbReference>
<dbReference type="GeneTree" id="ENSGT00940000163033"/>
<feature type="compositionally biased region" description="Basic and acidic residues" evidence="1">
    <location>
        <begin position="10"/>
        <end position="24"/>
    </location>
</feature>
<organism evidence="3 4">
    <name type="scientific">Rhinolophus ferrumequinum</name>
    <name type="common">Greater horseshoe bat</name>
    <dbReference type="NCBI Taxonomy" id="59479"/>
    <lineage>
        <taxon>Eukaryota</taxon>
        <taxon>Metazoa</taxon>
        <taxon>Chordata</taxon>
        <taxon>Craniata</taxon>
        <taxon>Vertebrata</taxon>
        <taxon>Euteleostomi</taxon>
        <taxon>Mammalia</taxon>
        <taxon>Eutheria</taxon>
        <taxon>Laurasiatheria</taxon>
        <taxon>Chiroptera</taxon>
        <taxon>Yinpterochiroptera</taxon>
        <taxon>Rhinolophoidea</taxon>
        <taxon>Rhinolophidae</taxon>
        <taxon>Rhinolophinae</taxon>
        <taxon>Rhinolophus</taxon>
    </lineage>
</organism>
<dbReference type="SMART" id="SM01373">
    <property type="entry name" value="MAGE"/>
    <property type="match status" value="1"/>
</dbReference>
<keyword evidence="4" id="KW-1185">Reference proteome</keyword>
<reference evidence="3 4" key="1">
    <citation type="journal article" date="2015" name="Annu Rev Anim Biosci">
        <title>The Genome 10K Project: a way forward.</title>
        <authorList>
            <person name="Koepfli K.P."/>
            <person name="Paten B."/>
            <person name="O'Brien S.J."/>
            <person name="Koepfli K.P."/>
            <person name="Paten B."/>
            <person name="Antunes A."/>
            <person name="Belov K."/>
            <person name="Bustamante C."/>
            <person name="Castoe T.A."/>
            <person name="Clawson H."/>
            <person name="Crawford A.J."/>
            <person name="Diekhans M."/>
            <person name="Distel D."/>
            <person name="Durbin R."/>
            <person name="Earl D."/>
            <person name="Fujita M.K."/>
            <person name="Gamble T."/>
            <person name="Georges A."/>
            <person name="Gemmell N."/>
            <person name="Gilbert M.T."/>
            <person name="Graves J.M."/>
            <person name="Green R.E."/>
            <person name="Hickey G."/>
            <person name="Jarvis E.D."/>
            <person name="Johnson W."/>
            <person name="Komissarov A."/>
            <person name="Korf I."/>
            <person name="Kuhn R."/>
            <person name="Larkin D.M."/>
            <person name="Lewin H."/>
            <person name="Lopez J.V."/>
            <person name="Ma J."/>
            <person name="Marques-Bonet T."/>
            <person name="Miller W."/>
            <person name="Murphy R."/>
            <person name="Pevzner P."/>
            <person name="Shapiro B."/>
            <person name="Steiner C."/>
            <person name="Tamazian G."/>
            <person name="Venkatesh B."/>
            <person name="Wang J."/>
            <person name="Wayne R."/>
            <person name="Wiley E."/>
            <person name="Yang H."/>
            <person name="Zhang G."/>
            <person name="Haussler D."/>
            <person name="Ryder O."/>
            <person name="O'Brien S.J."/>
        </authorList>
    </citation>
    <scope>NUCLEOTIDE SEQUENCE</scope>
</reference>
<dbReference type="InterPro" id="IPR037445">
    <property type="entry name" value="MAGE"/>
</dbReference>
<evidence type="ECO:0000313" key="3">
    <source>
        <dbReference type="Ensembl" id="ENSRFEP00010012099.1"/>
    </source>
</evidence>
<dbReference type="InterPro" id="IPR021072">
    <property type="entry name" value="MAGE_N"/>
</dbReference>
<dbReference type="InterPro" id="IPR041899">
    <property type="entry name" value="MAGE_WH2"/>
</dbReference>
<proteinExistence type="predicted"/>
<dbReference type="SMART" id="SM01392">
    <property type="entry name" value="MAGE_N"/>
    <property type="match status" value="1"/>
</dbReference>
<dbReference type="OMA" id="WNIMRIF"/>
<dbReference type="FunFam" id="1.10.10.1210:FF:000001">
    <property type="entry name" value="melanoma-associated antigen D1"/>
    <property type="match status" value="1"/>
</dbReference>
<feature type="domain" description="MAGE" evidence="2">
    <location>
        <begin position="111"/>
        <end position="309"/>
    </location>
</feature>